<feature type="repeat" description="TPR" evidence="3">
    <location>
        <begin position="195"/>
        <end position="228"/>
    </location>
</feature>
<sequence>MLVLLSFEVIFTHSVARASQPILVQEQAQSSHVFFERGLQKLRARFYKSAIEEFNRALSIDPKFKEAHSGKGFAYIQLGDLHNAIASYKQILQVDPNAASAYSGLALVRQRLGDFQQSLSDSQKSTSLQVLQTARHIYQGELNLLELNQVRGAQGAQETVWQLIERGYQKIAAKDYTGAVDIFTQATRVAPQSEGRPYLDRGVAYFWLRDYRAAIQDFSTSIQRNSQSVKSYEYRARAYEEIGDRQAARSDLQKAVELARQFGSQSYAQLLSGKLQQIR</sequence>
<dbReference type="InterPro" id="IPR019734">
    <property type="entry name" value="TPR_rpt"/>
</dbReference>
<evidence type="ECO:0000256" key="3">
    <source>
        <dbReference type="PROSITE-ProRule" id="PRU00339"/>
    </source>
</evidence>
<dbReference type="Gene3D" id="1.25.40.10">
    <property type="entry name" value="Tetratricopeptide repeat domain"/>
    <property type="match status" value="2"/>
</dbReference>
<dbReference type="Pfam" id="PF13414">
    <property type="entry name" value="TPR_11"/>
    <property type="match status" value="1"/>
</dbReference>
<keyword evidence="5" id="KW-1185">Reference proteome</keyword>
<comment type="caution">
    <text evidence="4">The sequence shown here is derived from an EMBL/GenBank/DDBJ whole genome shotgun (WGS) entry which is preliminary data.</text>
</comment>
<dbReference type="InterPro" id="IPR050498">
    <property type="entry name" value="Ycf3"/>
</dbReference>
<dbReference type="InterPro" id="IPR011990">
    <property type="entry name" value="TPR-like_helical_dom_sf"/>
</dbReference>
<name>A0A8J7Z965_9CYAN</name>
<dbReference type="Proteomes" id="UP000646053">
    <property type="component" value="Unassembled WGS sequence"/>
</dbReference>
<proteinExistence type="predicted"/>
<evidence type="ECO:0000313" key="4">
    <source>
        <dbReference type="EMBL" id="NDJ17745.1"/>
    </source>
</evidence>
<evidence type="ECO:0000313" key="5">
    <source>
        <dbReference type="Proteomes" id="UP000646053"/>
    </source>
</evidence>
<dbReference type="SMART" id="SM00028">
    <property type="entry name" value="TPR"/>
    <property type="match status" value="6"/>
</dbReference>
<reference evidence="4" key="1">
    <citation type="submission" date="2019-12" db="EMBL/GenBank/DDBJ databases">
        <title>High-Quality draft genome sequences of three cyanobacteria isolated from the limestone walls of the Old Cathedral of Coimbra.</title>
        <authorList>
            <person name="Tiago I."/>
            <person name="Soares F."/>
            <person name="Portugal A."/>
        </authorList>
    </citation>
    <scope>NUCLEOTIDE SEQUENCE</scope>
    <source>
        <strain evidence="4">A</strain>
    </source>
</reference>
<dbReference type="PANTHER" id="PTHR44858:SF1">
    <property type="entry name" value="UDP-N-ACETYLGLUCOSAMINE--PEPTIDE N-ACETYLGLUCOSAMINYLTRANSFERASE SPINDLY-RELATED"/>
    <property type="match status" value="1"/>
</dbReference>
<evidence type="ECO:0000256" key="2">
    <source>
        <dbReference type="ARBA" id="ARBA00022803"/>
    </source>
</evidence>
<keyword evidence="1" id="KW-0677">Repeat</keyword>
<dbReference type="SUPFAM" id="SSF48452">
    <property type="entry name" value="TPR-like"/>
    <property type="match status" value="2"/>
</dbReference>
<protein>
    <submittedName>
        <fullName evidence="4">Tetratricopeptide repeat protein</fullName>
    </submittedName>
</protein>
<dbReference type="PANTHER" id="PTHR44858">
    <property type="entry name" value="TETRATRICOPEPTIDE REPEAT PROTEIN 6"/>
    <property type="match status" value="1"/>
</dbReference>
<dbReference type="EMBL" id="WVIE01000010">
    <property type="protein sequence ID" value="NDJ17745.1"/>
    <property type="molecule type" value="Genomic_DNA"/>
</dbReference>
<feature type="repeat" description="TPR" evidence="3">
    <location>
        <begin position="31"/>
        <end position="64"/>
    </location>
</feature>
<feature type="repeat" description="TPR" evidence="3">
    <location>
        <begin position="65"/>
        <end position="98"/>
    </location>
</feature>
<organism evidence="4 5">
    <name type="scientific">Myxacorys almedinensis A</name>
    <dbReference type="NCBI Taxonomy" id="2690445"/>
    <lineage>
        <taxon>Bacteria</taxon>
        <taxon>Bacillati</taxon>
        <taxon>Cyanobacteriota</taxon>
        <taxon>Cyanophyceae</taxon>
        <taxon>Leptolyngbyales</taxon>
        <taxon>Leptolyngbyaceae</taxon>
        <taxon>Myxacorys</taxon>
        <taxon>Myxacorys almedinensis</taxon>
    </lineage>
</organism>
<dbReference type="AlphaFoldDB" id="A0A8J7Z965"/>
<keyword evidence="2 3" id="KW-0802">TPR repeat</keyword>
<dbReference type="PROSITE" id="PS50005">
    <property type="entry name" value="TPR"/>
    <property type="match status" value="3"/>
</dbReference>
<accession>A0A8J7Z965</accession>
<dbReference type="RefSeq" id="WP_162423261.1">
    <property type="nucleotide sequence ID" value="NZ_WVIE01000010.1"/>
</dbReference>
<evidence type="ECO:0000256" key="1">
    <source>
        <dbReference type="ARBA" id="ARBA00022737"/>
    </source>
</evidence>
<dbReference type="Pfam" id="PF13432">
    <property type="entry name" value="TPR_16"/>
    <property type="match status" value="1"/>
</dbReference>
<gene>
    <name evidence="4" type="ORF">GS601_10655</name>
</gene>